<organism evidence="2 3">
    <name type="scientific">Rosa chinensis</name>
    <name type="common">China rose</name>
    <dbReference type="NCBI Taxonomy" id="74649"/>
    <lineage>
        <taxon>Eukaryota</taxon>
        <taxon>Viridiplantae</taxon>
        <taxon>Streptophyta</taxon>
        <taxon>Embryophyta</taxon>
        <taxon>Tracheophyta</taxon>
        <taxon>Spermatophyta</taxon>
        <taxon>Magnoliopsida</taxon>
        <taxon>eudicotyledons</taxon>
        <taxon>Gunneridae</taxon>
        <taxon>Pentapetalae</taxon>
        <taxon>rosids</taxon>
        <taxon>fabids</taxon>
        <taxon>Rosales</taxon>
        <taxon>Rosaceae</taxon>
        <taxon>Rosoideae</taxon>
        <taxon>Rosoideae incertae sedis</taxon>
        <taxon>Rosa</taxon>
    </lineage>
</organism>
<dbReference type="SUPFAM" id="SSF57850">
    <property type="entry name" value="RING/U-box"/>
    <property type="match status" value="1"/>
</dbReference>
<dbReference type="Pfam" id="PF13639">
    <property type="entry name" value="zf-RING_2"/>
    <property type="match status" value="1"/>
</dbReference>
<dbReference type="STRING" id="74649.A0A2P6PI45"/>
<gene>
    <name evidence="2" type="ORF">RchiOBHm_Chr7g0240901</name>
</gene>
<accession>A0A2P6PI45</accession>
<keyword evidence="3" id="KW-1185">Reference proteome</keyword>
<evidence type="ECO:0000313" key="3">
    <source>
        <dbReference type="Proteomes" id="UP000238479"/>
    </source>
</evidence>
<name>A0A2P6PI45_ROSCH</name>
<dbReference type="EMBL" id="PDCK01000045">
    <property type="protein sequence ID" value="PRQ21590.1"/>
    <property type="molecule type" value="Genomic_DNA"/>
</dbReference>
<evidence type="ECO:0000259" key="1">
    <source>
        <dbReference type="Pfam" id="PF13639"/>
    </source>
</evidence>
<proteinExistence type="predicted"/>
<protein>
    <submittedName>
        <fullName evidence="2">Putative transcription factor C2H2 family</fullName>
    </submittedName>
</protein>
<dbReference type="Gramene" id="PRQ21590">
    <property type="protein sequence ID" value="PRQ21590"/>
    <property type="gene ID" value="RchiOBHm_Chr7g0240901"/>
</dbReference>
<reference evidence="2 3" key="1">
    <citation type="journal article" date="2018" name="Nat. Genet.">
        <title>The Rosa genome provides new insights in the design of modern roses.</title>
        <authorList>
            <person name="Bendahmane M."/>
        </authorList>
    </citation>
    <scope>NUCLEOTIDE SEQUENCE [LARGE SCALE GENOMIC DNA]</scope>
    <source>
        <strain evidence="3">cv. Old Blush</strain>
    </source>
</reference>
<feature type="domain" description="RING-type" evidence="1">
    <location>
        <begin position="3"/>
        <end position="30"/>
    </location>
</feature>
<sequence length="76" mass="8796">MLTKLPCSHLYHGDCIVQRLDKNHMCPLCRCQMPIPEEADEPWDPFGRQLSWPMLLKVSANTIAGMLRCCRLLEQI</sequence>
<dbReference type="InterPro" id="IPR001841">
    <property type="entry name" value="Znf_RING"/>
</dbReference>
<comment type="caution">
    <text evidence="2">The sequence shown here is derived from an EMBL/GenBank/DDBJ whole genome shotgun (WGS) entry which is preliminary data.</text>
</comment>
<evidence type="ECO:0000313" key="2">
    <source>
        <dbReference type="EMBL" id="PRQ21590.1"/>
    </source>
</evidence>
<dbReference type="AlphaFoldDB" id="A0A2P6PI45"/>
<dbReference type="InterPro" id="IPR013083">
    <property type="entry name" value="Znf_RING/FYVE/PHD"/>
</dbReference>
<dbReference type="Gene3D" id="3.30.40.10">
    <property type="entry name" value="Zinc/RING finger domain, C3HC4 (zinc finger)"/>
    <property type="match status" value="1"/>
</dbReference>
<dbReference type="Proteomes" id="UP000238479">
    <property type="component" value="Chromosome 7"/>
</dbReference>